<evidence type="ECO:0000313" key="3">
    <source>
        <dbReference type="Proteomes" id="UP000635606"/>
    </source>
</evidence>
<comment type="caution">
    <text evidence="2">The sequence shown here is derived from an EMBL/GenBank/DDBJ whole genome shotgun (WGS) entry which is preliminary data.</text>
</comment>
<feature type="region of interest" description="Disordered" evidence="1">
    <location>
        <begin position="119"/>
        <end position="172"/>
    </location>
</feature>
<feature type="compositionally biased region" description="Pro residues" evidence="1">
    <location>
        <begin position="138"/>
        <end position="149"/>
    </location>
</feature>
<feature type="compositionally biased region" description="Low complexity" evidence="1">
    <location>
        <begin position="150"/>
        <end position="164"/>
    </location>
</feature>
<dbReference type="Gene3D" id="3.40.50.720">
    <property type="entry name" value="NAD(P)-binding Rossmann-like Domain"/>
    <property type="match status" value="1"/>
</dbReference>
<keyword evidence="3" id="KW-1185">Reference proteome</keyword>
<dbReference type="GO" id="GO:0008641">
    <property type="term" value="F:ubiquitin-like modifier activating enzyme activity"/>
    <property type="evidence" value="ECO:0007669"/>
    <property type="project" value="InterPro"/>
</dbReference>
<dbReference type="EMBL" id="BOPH01000073">
    <property type="protein sequence ID" value="GIJ70211.1"/>
    <property type="molecule type" value="Genomic_DNA"/>
</dbReference>
<dbReference type="InterPro" id="IPR035985">
    <property type="entry name" value="Ubiquitin-activating_enz"/>
</dbReference>
<gene>
    <name evidence="2" type="ORF">Voc01_051280</name>
</gene>
<sequence length="417" mass="43929">MRRPLLIPHLRRLWRDTHTLQLGTDPQLATVLELQNPAMARVLDLLDGSRSLRTVLAAAVEFAVTDREVEALLTALRGTGLLVARQALLPVGLTDHQRDRMAREAGALALAALRADPVGRRTGAPARRDGAGMSGRSPRPPAGNAPPAPLSSAASASPRGGRVSLAIRPDPTTPAEMLRRRAAAKVLVAGHAWLGALIAAALGAAGVGRLDPALDGWTRVDDAMLGGLLPTDEHRSRASAAADAVRRIAPEAVLTPLREGDATFVVRVGSRPGSALATRGVRERGAARLDAYLRDGLVLVGPLVPPSGSPCGSCLELHRRDRDSAWPQLAAQIATARDSVEVCGVTTALAGAAYAAEEVLRHIDGRPVRTVGAVVEISGPGTARRRTWPPHPWCDCSRRRRSSGSGRQTDRPSNNGS</sequence>
<organism evidence="2 3">
    <name type="scientific">Virgisporangium ochraceum</name>
    <dbReference type="NCBI Taxonomy" id="65505"/>
    <lineage>
        <taxon>Bacteria</taxon>
        <taxon>Bacillati</taxon>
        <taxon>Actinomycetota</taxon>
        <taxon>Actinomycetes</taxon>
        <taxon>Micromonosporales</taxon>
        <taxon>Micromonosporaceae</taxon>
        <taxon>Virgisporangium</taxon>
    </lineage>
</organism>
<proteinExistence type="predicted"/>
<evidence type="ECO:0000313" key="2">
    <source>
        <dbReference type="EMBL" id="GIJ70211.1"/>
    </source>
</evidence>
<feature type="region of interest" description="Disordered" evidence="1">
    <location>
        <begin position="396"/>
        <end position="417"/>
    </location>
</feature>
<reference evidence="2" key="1">
    <citation type="submission" date="2021-01" db="EMBL/GenBank/DDBJ databases">
        <title>Whole genome shotgun sequence of Virgisporangium ochraceum NBRC 16418.</title>
        <authorList>
            <person name="Komaki H."/>
            <person name="Tamura T."/>
        </authorList>
    </citation>
    <scope>NUCLEOTIDE SEQUENCE</scope>
    <source>
        <strain evidence="2">NBRC 16418</strain>
    </source>
</reference>
<dbReference type="Proteomes" id="UP000635606">
    <property type="component" value="Unassembled WGS sequence"/>
</dbReference>
<dbReference type="RefSeq" id="WP_203930115.1">
    <property type="nucleotide sequence ID" value="NZ_BOPH01000073.1"/>
</dbReference>
<protein>
    <submittedName>
        <fullName evidence="2">Thiamin biosynthesis protein</fullName>
    </submittedName>
</protein>
<dbReference type="SUPFAM" id="SSF69572">
    <property type="entry name" value="Activating enzymes of the ubiquitin-like proteins"/>
    <property type="match status" value="1"/>
</dbReference>
<name>A0A8J4ECZ8_9ACTN</name>
<evidence type="ECO:0000256" key="1">
    <source>
        <dbReference type="SAM" id="MobiDB-lite"/>
    </source>
</evidence>
<accession>A0A8J4ECZ8</accession>
<dbReference type="AlphaFoldDB" id="A0A8J4ECZ8"/>